<dbReference type="EMBL" id="KN728031">
    <property type="protein sequence ID" value="KIH64499.1"/>
    <property type="molecule type" value="Genomic_DNA"/>
</dbReference>
<dbReference type="GO" id="GO:0017025">
    <property type="term" value="F:TBP-class protein binding"/>
    <property type="evidence" value="ECO:0007669"/>
    <property type="project" value="InterPro"/>
</dbReference>
<sequence length="86" mass="9781">MAALAHASGLFYYLEKMSIGCSHHKLEKDADPDFDYGDMAYLHTVPCLGQLQPGQAMQSVEDLFRAPIYRHSPQHNDYLLIRDRNG</sequence>
<dbReference type="InterPro" id="IPR040240">
    <property type="entry name" value="TAF1"/>
</dbReference>
<proteinExistence type="predicted"/>
<dbReference type="GO" id="GO:0004402">
    <property type="term" value="F:histone acetyltransferase activity"/>
    <property type="evidence" value="ECO:0007669"/>
    <property type="project" value="InterPro"/>
</dbReference>
<keyword evidence="5" id="KW-1185">Reference proteome</keyword>
<evidence type="ECO:0000313" key="4">
    <source>
        <dbReference type="EMBL" id="KIH64499.1"/>
    </source>
</evidence>
<dbReference type="PANTHER" id="PTHR13900:SF0">
    <property type="entry name" value="TRANSCRIPTION INITIATION FACTOR TFIID SUBUNIT 1"/>
    <property type="match status" value="1"/>
</dbReference>
<accession>A0A0C2GZ79</accession>
<name>A0A0C2GZ79_9BILA</name>
<dbReference type="Pfam" id="PF12157">
    <property type="entry name" value="DUF3591"/>
    <property type="match status" value="1"/>
</dbReference>
<feature type="domain" description="Transcription initiation factor TFIID subunit 1 histone acetyltransferase" evidence="3">
    <location>
        <begin position="27"/>
        <end position="85"/>
    </location>
</feature>
<evidence type="ECO:0000259" key="3">
    <source>
        <dbReference type="Pfam" id="PF12157"/>
    </source>
</evidence>
<organism evidence="4 5">
    <name type="scientific">Ancylostoma duodenale</name>
    <dbReference type="NCBI Taxonomy" id="51022"/>
    <lineage>
        <taxon>Eukaryota</taxon>
        <taxon>Metazoa</taxon>
        <taxon>Ecdysozoa</taxon>
        <taxon>Nematoda</taxon>
        <taxon>Chromadorea</taxon>
        <taxon>Rhabditida</taxon>
        <taxon>Rhabditina</taxon>
        <taxon>Rhabditomorpha</taxon>
        <taxon>Strongyloidea</taxon>
        <taxon>Ancylostomatidae</taxon>
        <taxon>Ancylostomatinae</taxon>
        <taxon>Ancylostoma</taxon>
    </lineage>
</organism>
<evidence type="ECO:0000256" key="1">
    <source>
        <dbReference type="ARBA" id="ARBA00004123"/>
    </source>
</evidence>
<gene>
    <name evidence="4" type="ORF">ANCDUO_05193</name>
</gene>
<comment type="subcellular location">
    <subcellularLocation>
        <location evidence="1">Nucleus</location>
    </subcellularLocation>
</comment>
<evidence type="ECO:0000313" key="5">
    <source>
        <dbReference type="Proteomes" id="UP000054047"/>
    </source>
</evidence>
<dbReference type="OrthoDB" id="5752at2759"/>
<dbReference type="InterPro" id="IPR022591">
    <property type="entry name" value="TAF1_HAT_dom"/>
</dbReference>
<dbReference type="GO" id="GO:0016251">
    <property type="term" value="F:RNA polymerase II general transcription initiation factor activity"/>
    <property type="evidence" value="ECO:0007669"/>
    <property type="project" value="InterPro"/>
</dbReference>
<dbReference type="PANTHER" id="PTHR13900">
    <property type="entry name" value="TRANSCRIPTION INITIATION FACTOR TFIID"/>
    <property type="match status" value="1"/>
</dbReference>
<reference evidence="4 5" key="1">
    <citation type="submission" date="2013-12" db="EMBL/GenBank/DDBJ databases">
        <title>Draft genome of the parsitic nematode Ancylostoma duodenale.</title>
        <authorList>
            <person name="Mitreva M."/>
        </authorList>
    </citation>
    <scope>NUCLEOTIDE SEQUENCE [LARGE SCALE GENOMIC DNA]</scope>
    <source>
        <strain evidence="4 5">Zhejiang</strain>
    </source>
</reference>
<protein>
    <recommendedName>
        <fullName evidence="3">Transcription initiation factor TFIID subunit 1 histone acetyltransferase domain-containing protein</fullName>
    </recommendedName>
</protein>
<dbReference type="AlphaFoldDB" id="A0A0C2GZ79"/>
<dbReference type="GO" id="GO:0051123">
    <property type="term" value="P:RNA polymerase II preinitiation complex assembly"/>
    <property type="evidence" value="ECO:0007669"/>
    <property type="project" value="TreeGrafter"/>
</dbReference>
<evidence type="ECO:0000256" key="2">
    <source>
        <dbReference type="ARBA" id="ARBA00023242"/>
    </source>
</evidence>
<dbReference type="Proteomes" id="UP000054047">
    <property type="component" value="Unassembled WGS sequence"/>
</dbReference>
<keyword evidence="2" id="KW-0539">Nucleus</keyword>
<dbReference type="GO" id="GO:0005669">
    <property type="term" value="C:transcription factor TFIID complex"/>
    <property type="evidence" value="ECO:0007669"/>
    <property type="project" value="InterPro"/>
</dbReference>